<evidence type="ECO:0000256" key="1">
    <source>
        <dbReference type="SAM" id="MobiDB-lite"/>
    </source>
</evidence>
<evidence type="ECO:0000259" key="2">
    <source>
        <dbReference type="Pfam" id="PF12879"/>
    </source>
</evidence>
<feature type="compositionally biased region" description="Polar residues" evidence="1">
    <location>
        <begin position="412"/>
        <end position="422"/>
    </location>
</feature>
<feature type="region of interest" description="Disordered" evidence="1">
    <location>
        <begin position="202"/>
        <end position="422"/>
    </location>
</feature>
<sequence length="1046" mass="118529">MGDYSGYTTNTRDVGIVVLLSMVKSDVKKIIRKYGHKNCGLMHEELCEKIKEIIYEKKNIVLNLTDDRGKQKLNSEWRSQRNEFFNKLFKNEGFINVCYPQKEKGNPNLQKLKLKHIEFCKEKDVRRLALEKNNEYSFCRQYNSWIDTQRTSFTHEYLDNVRDYTSKTVHKYFSTKEHPGGHDPRGTYHKSKLDCEIYNPNSKKYQKKPVEQAPKNEPQLPRVPNIRQGSPRKDGKSVEDRDTASAKTKPDVKKLSQTEPPPDSLTSSLIKTKVDKTVHGPDISLKPKAPDSSVNRDQVTKEATRIKTEPPTNMSPPARDEAPPQAGNPLPPPRDSKLTPAIQSVHVPNTTISLSLSSSLSTVKDTTSGQTPSTPSSLTITSASSLDSVLPSPSPPPSDPLSNVVVTKDQDTPSQSTITPVTSANTHSIHILPEPSAAVPSLAQPQPPAVSTPPAITALQELGTPASSSASTFTNTVTSTTAAPAAVTIPTMSTTHELISSAKEATSTSSSQESPPTSAAVGSEATASATARDLQQTVIPAHTSLSGSDTAKFSVQTKPDRDPGTILVASVLPKPKDSVQSANNTLSKDTQKAPENPSKTNVTISDSNVQRIPHQIDQQNNTRAVQHPPNKGVVSLASDKSGASVNTHKVNTKTVSKDDSKVRTNKNDKPNIIPEGIPPLTHIVPTFLVILGTLTLLFQLYKYTPFGFLLGRRRKRKKQDLRRIFEIPEKRTYEYPNITERELEDPNLVRQTKENDVYIKLLKINRYKQEMQKRKKKKKTTLIEVHMEIFEEYKKDEWELHKGDFLEICLREFINEENDFYSNLMNSELNINNIKNEKTIEDIQKQQHLWKNWIENHRNILEEWKKDEWFLILKNEWKKEKNIYQEKIHNLKENILNEPETHSIVSQKDIWKQWISKQATLIKMFNEEDWFKALVDEQNKGKVNYGVKYNDNAIVTNMNGSENKNPCNKPYERKKIIEKLMVQIHMMVLEECIKEDIMKNKEISIDNYIKSINNKNIYEQKSYIPECASDGFDVSEFKEINTYVNK</sequence>
<gene>
    <name evidence="3" type="ORF">POVCU1_067610</name>
</gene>
<dbReference type="Proteomes" id="UP000078546">
    <property type="component" value="Unassembled WGS sequence"/>
</dbReference>
<organism evidence="3 4">
    <name type="scientific">Plasmodium ovale curtisi</name>
    <dbReference type="NCBI Taxonomy" id="864141"/>
    <lineage>
        <taxon>Eukaryota</taxon>
        <taxon>Sar</taxon>
        <taxon>Alveolata</taxon>
        <taxon>Apicomplexa</taxon>
        <taxon>Aconoidasida</taxon>
        <taxon>Haemosporida</taxon>
        <taxon>Plasmodiidae</taxon>
        <taxon>Plasmodium</taxon>
        <taxon>Plasmodium (Plasmodium)</taxon>
    </lineage>
</organism>
<evidence type="ECO:0000313" key="3">
    <source>
        <dbReference type="EMBL" id="SBT01537.1"/>
    </source>
</evidence>
<dbReference type="Pfam" id="PF12879">
    <property type="entry name" value="SICA_C"/>
    <property type="match status" value="1"/>
</dbReference>
<feature type="compositionally biased region" description="Polar residues" evidence="1">
    <location>
        <begin position="578"/>
        <end position="588"/>
    </location>
</feature>
<feature type="compositionally biased region" description="Basic and acidic residues" evidence="1">
    <location>
        <begin position="298"/>
        <end position="308"/>
    </location>
</feature>
<feature type="compositionally biased region" description="Low complexity" evidence="1">
    <location>
        <begin position="353"/>
        <end position="391"/>
    </location>
</feature>
<dbReference type="AlphaFoldDB" id="A0A1A8XB85"/>
<protein>
    <submittedName>
        <fullName evidence="3">STP1 protein</fullName>
    </submittedName>
</protein>
<feature type="domain" description="Schizont-infected cell agglutination C-terminal" evidence="2">
    <location>
        <begin position="776"/>
        <end position="817"/>
    </location>
</feature>
<feature type="region of interest" description="Disordered" evidence="1">
    <location>
        <begin position="498"/>
        <end position="603"/>
    </location>
</feature>
<evidence type="ECO:0000313" key="4">
    <source>
        <dbReference type="Proteomes" id="UP000078546"/>
    </source>
</evidence>
<name>A0A1A8XB85_PLAOA</name>
<dbReference type="InterPro" id="IPR024288">
    <property type="entry name" value="SICA_C"/>
</dbReference>
<feature type="compositionally biased region" description="Low complexity" evidence="1">
    <location>
        <begin position="500"/>
        <end position="520"/>
    </location>
</feature>
<proteinExistence type="predicted"/>
<feature type="compositionally biased region" description="Polar residues" evidence="1">
    <location>
        <begin position="525"/>
        <end position="557"/>
    </location>
</feature>
<reference evidence="4" key="1">
    <citation type="submission" date="2016-05" db="EMBL/GenBank/DDBJ databases">
        <authorList>
            <person name="Naeem Raeece"/>
        </authorList>
    </citation>
    <scope>NUCLEOTIDE SEQUENCE [LARGE SCALE GENOMIC DNA]</scope>
</reference>
<accession>A0A1A8XB85</accession>
<feature type="compositionally biased region" description="Basic and acidic residues" evidence="1">
    <location>
        <begin position="231"/>
        <end position="256"/>
    </location>
</feature>
<dbReference type="EMBL" id="FLQV01002563">
    <property type="protein sequence ID" value="SBT01537.1"/>
    <property type="molecule type" value="Genomic_DNA"/>
</dbReference>